<evidence type="ECO:0000313" key="12">
    <source>
        <dbReference type="Proteomes" id="UP000828390"/>
    </source>
</evidence>
<feature type="compositionally biased region" description="Basic residues" evidence="9">
    <location>
        <begin position="1093"/>
        <end position="1114"/>
    </location>
</feature>
<feature type="compositionally biased region" description="Basic and acidic residues" evidence="9">
    <location>
        <begin position="1013"/>
        <end position="1038"/>
    </location>
</feature>
<dbReference type="SMART" id="SM00384">
    <property type="entry name" value="AT_hook"/>
    <property type="match status" value="5"/>
</dbReference>
<keyword evidence="3 8" id="KW-0863">Zinc-finger</keyword>
<feature type="compositionally biased region" description="Low complexity" evidence="9">
    <location>
        <begin position="496"/>
        <end position="513"/>
    </location>
</feature>
<dbReference type="GO" id="GO:0008270">
    <property type="term" value="F:zinc ion binding"/>
    <property type="evidence" value="ECO:0007669"/>
    <property type="project" value="UniProtKB-KW"/>
</dbReference>
<dbReference type="InterPro" id="IPR019786">
    <property type="entry name" value="Zinc_finger_PHD-type_CS"/>
</dbReference>
<evidence type="ECO:0000259" key="10">
    <source>
        <dbReference type="PROSITE" id="PS50016"/>
    </source>
</evidence>
<dbReference type="Gene3D" id="1.10.20.10">
    <property type="entry name" value="Histone, subunit A"/>
    <property type="match status" value="1"/>
</dbReference>
<dbReference type="InterPro" id="IPR017956">
    <property type="entry name" value="AT_hook_DNA-bd_motif"/>
</dbReference>
<gene>
    <name evidence="11" type="ORF">DPMN_122462</name>
</gene>
<feature type="compositionally biased region" description="Low complexity" evidence="9">
    <location>
        <begin position="608"/>
        <end position="626"/>
    </location>
</feature>
<feature type="compositionally biased region" description="Low complexity" evidence="9">
    <location>
        <begin position="170"/>
        <end position="181"/>
    </location>
</feature>
<dbReference type="GO" id="GO:0045944">
    <property type="term" value="P:positive regulation of transcription by RNA polymerase II"/>
    <property type="evidence" value="ECO:0007669"/>
    <property type="project" value="TreeGrafter"/>
</dbReference>
<dbReference type="Proteomes" id="UP000828390">
    <property type="component" value="Unassembled WGS sequence"/>
</dbReference>
<evidence type="ECO:0000256" key="1">
    <source>
        <dbReference type="ARBA" id="ARBA00004123"/>
    </source>
</evidence>
<feature type="compositionally biased region" description="Polar residues" evidence="9">
    <location>
        <begin position="665"/>
        <end position="676"/>
    </location>
</feature>
<evidence type="ECO:0000256" key="5">
    <source>
        <dbReference type="ARBA" id="ARBA00023015"/>
    </source>
</evidence>
<dbReference type="GO" id="GO:0003677">
    <property type="term" value="F:DNA binding"/>
    <property type="evidence" value="ECO:0007669"/>
    <property type="project" value="InterPro"/>
</dbReference>
<feature type="compositionally biased region" description="Low complexity" evidence="9">
    <location>
        <begin position="639"/>
        <end position="653"/>
    </location>
</feature>
<dbReference type="InterPro" id="IPR019787">
    <property type="entry name" value="Znf_PHD-finger"/>
</dbReference>
<feature type="compositionally biased region" description="Basic and acidic residues" evidence="9">
    <location>
        <begin position="744"/>
        <end position="759"/>
    </location>
</feature>
<organism evidence="11 12">
    <name type="scientific">Dreissena polymorpha</name>
    <name type="common">Zebra mussel</name>
    <name type="synonym">Mytilus polymorpha</name>
    <dbReference type="NCBI Taxonomy" id="45954"/>
    <lineage>
        <taxon>Eukaryota</taxon>
        <taxon>Metazoa</taxon>
        <taxon>Spiralia</taxon>
        <taxon>Lophotrochozoa</taxon>
        <taxon>Mollusca</taxon>
        <taxon>Bivalvia</taxon>
        <taxon>Autobranchia</taxon>
        <taxon>Heteroconchia</taxon>
        <taxon>Euheterodonta</taxon>
        <taxon>Imparidentia</taxon>
        <taxon>Neoheterodontei</taxon>
        <taxon>Myida</taxon>
        <taxon>Dreissenoidea</taxon>
        <taxon>Dreissenidae</taxon>
        <taxon>Dreissena</taxon>
    </lineage>
</organism>
<feature type="domain" description="PHD-type" evidence="10">
    <location>
        <begin position="1387"/>
        <end position="1437"/>
    </location>
</feature>
<keyword evidence="5" id="KW-0805">Transcription regulation</keyword>
<dbReference type="Gene3D" id="3.30.40.10">
    <property type="entry name" value="Zinc/RING finger domain, C3HC4 (zinc finger)"/>
    <property type="match status" value="1"/>
</dbReference>
<feature type="compositionally biased region" description="Low complexity" evidence="9">
    <location>
        <begin position="566"/>
        <end position="595"/>
    </location>
</feature>
<dbReference type="CDD" id="cd15522">
    <property type="entry name" value="PHD_TAF3"/>
    <property type="match status" value="1"/>
</dbReference>
<dbReference type="InterPro" id="IPR013083">
    <property type="entry name" value="Znf_RING/FYVE/PHD"/>
</dbReference>
<proteinExistence type="predicted"/>
<dbReference type="SUPFAM" id="SSF57903">
    <property type="entry name" value="FYVE/PHD zinc finger"/>
    <property type="match status" value="1"/>
</dbReference>
<dbReference type="PANTHER" id="PTHR46452:SF1">
    <property type="entry name" value="TRANSCRIPTION INITIATION FACTOR TFIID SUBUNIT 3"/>
    <property type="match status" value="1"/>
</dbReference>
<feature type="compositionally biased region" description="Low complexity" evidence="9">
    <location>
        <begin position="944"/>
        <end position="956"/>
    </location>
</feature>
<dbReference type="PROSITE" id="PS01359">
    <property type="entry name" value="ZF_PHD_1"/>
    <property type="match status" value="1"/>
</dbReference>
<evidence type="ECO:0000256" key="2">
    <source>
        <dbReference type="ARBA" id="ARBA00022723"/>
    </source>
</evidence>
<comment type="caution">
    <text evidence="11">The sequence shown here is derived from an EMBL/GenBank/DDBJ whole genome shotgun (WGS) entry which is preliminary data.</text>
</comment>
<dbReference type="Pfam" id="PF07524">
    <property type="entry name" value="Bromo_TP"/>
    <property type="match status" value="1"/>
</dbReference>
<dbReference type="InterPro" id="IPR001965">
    <property type="entry name" value="Znf_PHD"/>
</dbReference>
<dbReference type="CDD" id="cd22916">
    <property type="entry name" value="HFD_TAF3"/>
    <property type="match status" value="1"/>
</dbReference>
<dbReference type="InterPro" id="IPR011011">
    <property type="entry name" value="Znf_FYVE_PHD"/>
</dbReference>
<reference evidence="11" key="1">
    <citation type="journal article" date="2019" name="bioRxiv">
        <title>The Genome of the Zebra Mussel, Dreissena polymorpha: A Resource for Invasive Species Research.</title>
        <authorList>
            <person name="McCartney M.A."/>
            <person name="Auch B."/>
            <person name="Kono T."/>
            <person name="Mallez S."/>
            <person name="Zhang Y."/>
            <person name="Obille A."/>
            <person name="Becker A."/>
            <person name="Abrahante J.E."/>
            <person name="Garbe J."/>
            <person name="Badalamenti J.P."/>
            <person name="Herman A."/>
            <person name="Mangelson H."/>
            <person name="Liachko I."/>
            <person name="Sullivan S."/>
            <person name="Sone E.D."/>
            <person name="Koren S."/>
            <person name="Silverstein K.A.T."/>
            <person name="Beckman K.B."/>
            <person name="Gohl D.M."/>
        </authorList>
    </citation>
    <scope>NUCLEOTIDE SEQUENCE</scope>
    <source>
        <strain evidence="11">Duluth1</strain>
        <tissue evidence="11">Whole animal</tissue>
    </source>
</reference>
<dbReference type="PANTHER" id="PTHR46452">
    <property type="entry name" value="TRANSCRIPTION INITIATION FACTOR TFIID SUBUNIT 3"/>
    <property type="match status" value="1"/>
</dbReference>
<feature type="compositionally biased region" description="Basic and acidic residues" evidence="9">
    <location>
        <begin position="1115"/>
        <end position="1142"/>
    </location>
</feature>
<accession>A0A9D4JU78</accession>
<feature type="compositionally biased region" description="Polar residues" evidence="9">
    <location>
        <begin position="1243"/>
        <end position="1268"/>
    </location>
</feature>
<dbReference type="GO" id="GO:0046982">
    <property type="term" value="F:protein heterodimerization activity"/>
    <property type="evidence" value="ECO:0007669"/>
    <property type="project" value="InterPro"/>
</dbReference>
<dbReference type="InterPro" id="IPR006565">
    <property type="entry name" value="BTP"/>
</dbReference>
<feature type="compositionally biased region" description="Basic and acidic residues" evidence="9">
    <location>
        <begin position="442"/>
        <end position="459"/>
    </location>
</feature>
<keyword evidence="12" id="KW-1185">Reference proteome</keyword>
<feature type="compositionally biased region" description="Basic and acidic residues" evidence="9">
    <location>
        <begin position="696"/>
        <end position="706"/>
    </location>
</feature>
<feature type="region of interest" description="Disordered" evidence="9">
    <location>
        <begin position="442"/>
        <end position="1368"/>
    </location>
</feature>
<name>A0A9D4JU78_DREPO</name>
<dbReference type="SMART" id="SM00249">
    <property type="entry name" value="PHD"/>
    <property type="match status" value="1"/>
</dbReference>
<evidence type="ECO:0000256" key="9">
    <source>
        <dbReference type="SAM" id="MobiDB-lite"/>
    </source>
</evidence>
<evidence type="ECO:0000313" key="11">
    <source>
        <dbReference type="EMBL" id="KAH3820713.1"/>
    </source>
</evidence>
<keyword evidence="4" id="KW-0862">Zinc</keyword>
<evidence type="ECO:0000256" key="7">
    <source>
        <dbReference type="ARBA" id="ARBA00023242"/>
    </source>
</evidence>
<keyword evidence="2" id="KW-0479">Metal-binding</keyword>
<dbReference type="GO" id="GO:0005669">
    <property type="term" value="C:transcription factor TFIID complex"/>
    <property type="evidence" value="ECO:0007669"/>
    <property type="project" value="TreeGrafter"/>
</dbReference>
<dbReference type="InterPro" id="IPR009072">
    <property type="entry name" value="Histone-fold"/>
</dbReference>
<keyword evidence="7" id="KW-0539">Nucleus</keyword>
<keyword evidence="6" id="KW-0804">Transcription</keyword>
<feature type="region of interest" description="Disordered" evidence="9">
    <location>
        <begin position="326"/>
        <end position="354"/>
    </location>
</feature>
<evidence type="ECO:0000256" key="8">
    <source>
        <dbReference type="PROSITE-ProRule" id="PRU00146"/>
    </source>
</evidence>
<dbReference type="PROSITE" id="PS50016">
    <property type="entry name" value="ZF_PHD_2"/>
    <property type="match status" value="1"/>
</dbReference>
<evidence type="ECO:0000256" key="6">
    <source>
        <dbReference type="ARBA" id="ARBA00023163"/>
    </source>
</evidence>
<comment type="subcellular location">
    <subcellularLocation>
        <location evidence="1">Nucleus</location>
    </subcellularLocation>
</comment>
<sequence>MSEEYSRAALQICMAQICQHLGWNSILSTPLELLTDVLERYLLQVAKTTHRYAEQFGRTEPRLEDVFVAFEHMGIEVSELDDYMKHVEPLPFAKEVVSYPVPCENDLKFPHPDSKEVQQRKVFDFVPEHLPYMHPELTEEEEEELGEVSIPGSPERLKAIEPVGPSAELSPSPASQPGASQGEKRPAPSPGDSPLPFKRPRLTTSQPLPEEACASQYEMKTVVMTTSGILSPLVEGRGPDIKRPPVGIKQNVIIVRQKTTSSMAASVGLPAVRAPGESSIIRLDFNTDPTKKGKIVEVDDHIDVGVQEFDRGDPEYKPAKKKLQLQKRLEKEKKIKRGPGRPKSPGRAGAPNVIHNKGAFGFKIPKIGDKKVPPVVLNSDNPLDLSAKATPPAPNISVVKVIDVKPGESIVPIEYKPVKTISKEQEEDIEDTIDSVICQSKEMAEKESTAESPVREFVAKSEPAAEEWTVTAISETYSGPEDDDDDISDHKEDDVPNTVEPENPTLPPETLAPHLRILQQFNQQQKSPHMPRPRGRPKGSMSGFYKTQGTRGMHSPLGRKPGRPPGVGRSPTGRSPGRPPLSTRSPGRPPLSRSPGRPPFHRSPGRPPASGRSPGRPKGSSGLSPKPRGRPRGSKSPRSRGASPRGGHSPRSSISFDTHEPMDATYTTENTTGSLKNDNEAEDSGATLFSFPSRSPSREATSKKEPAQSIPDTPRSPSASLDEKSSSRMSSSPAPTEPALSRENTPEVSDHEQEPEPVLRKSPSPKEVMIVKKEPASPQKVKEASPKKHDFESREAFTSSEKDKHRREKDRSQSSEKERKEHRSQSLEKERKEYRSQSSEKERKEHRSQSSEKERKEHRHQKEHSHSKERERSKEKKKDKKKKKKKNKDRDRDRDRPREKERDKDEKHKEHKEHKSKERADKEAVKEASPSLAPLQIQKLKIKFGSASSPGSFSISQLEPPVAISPKHEPRSPPPPSRATEMAVPKLKFKVLPPKPDGGQTGEGGEPAWTSSIKEEKRETTPKERRETTPKEKRETTPKPDALFASFRNSPKPKPESPLSRHNTSDSDHDLDDDRSSKAGDDGEVTMSVVKGKIMKVKKPDKKSKKKGSSKKGKNKSDVSNLRKELAEEKLFGGDRSEKLSIFKENSPLSPRFSPKNVPSPITIPALKAAPPPPSPPSSLKKSPPKPKAGKEIRPPSPSALYKELMKSTVPPKTNSKKSSSSSGSPKKKSAAVSPTSRKKDNTSPIGNNTSPSTSPIGKTSPSQTPSTARFLDFQAPKTPSPRRPSSSPVSSPMYSPASSPGRDSPLHFQIPPTPALSTRYHSPQPSPPSRQISTDEEVETPPADRPKMPPPSLPPMPPSSAQKRGAQRTVILETVGSFVNESGEKIWICPSCTMQDDGSPMIGCDSCDDWYHWACVGIKVAPEEEESWYCSKCFKPNNKGKASKRGRKKRRS</sequence>
<feature type="compositionally biased region" description="Basic and acidic residues" evidence="9">
    <location>
        <begin position="1063"/>
        <end position="1081"/>
    </location>
</feature>
<evidence type="ECO:0000256" key="4">
    <source>
        <dbReference type="ARBA" id="ARBA00022833"/>
    </source>
</evidence>
<reference evidence="11" key="2">
    <citation type="submission" date="2020-11" db="EMBL/GenBank/DDBJ databases">
        <authorList>
            <person name="McCartney M.A."/>
            <person name="Auch B."/>
            <person name="Kono T."/>
            <person name="Mallez S."/>
            <person name="Becker A."/>
            <person name="Gohl D.M."/>
            <person name="Silverstein K.A.T."/>
            <person name="Koren S."/>
            <person name="Bechman K.B."/>
            <person name="Herman A."/>
            <person name="Abrahante J.E."/>
            <person name="Garbe J."/>
        </authorList>
    </citation>
    <scope>NUCLEOTIDE SEQUENCE</scope>
    <source>
        <strain evidence="11">Duluth1</strain>
        <tissue evidence="11">Whole animal</tissue>
    </source>
</reference>
<feature type="compositionally biased region" description="Basic and acidic residues" evidence="9">
    <location>
        <begin position="864"/>
        <end position="876"/>
    </location>
</feature>
<dbReference type="OrthoDB" id="436852at2759"/>
<protein>
    <recommendedName>
        <fullName evidence="10">PHD-type domain-containing protein</fullName>
    </recommendedName>
</protein>
<feature type="compositionally biased region" description="Basic and acidic residues" evidence="9">
    <location>
        <begin position="769"/>
        <end position="855"/>
    </location>
</feature>
<feature type="compositionally biased region" description="Basic residues" evidence="9">
    <location>
        <begin position="627"/>
        <end position="638"/>
    </location>
</feature>
<feature type="compositionally biased region" description="Basic and acidic residues" evidence="9">
    <location>
        <begin position="888"/>
        <end position="926"/>
    </location>
</feature>
<evidence type="ECO:0000256" key="3">
    <source>
        <dbReference type="ARBA" id="ARBA00022771"/>
    </source>
</evidence>
<feature type="compositionally biased region" description="Low complexity" evidence="9">
    <location>
        <begin position="1284"/>
        <end position="1301"/>
    </location>
</feature>
<dbReference type="GO" id="GO:0002039">
    <property type="term" value="F:p53 binding"/>
    <property type="evidence" value="ECO:0007669"/>
    <property type="project" value="TreeGrafter"/>
</dbReference>
<dbReference type="Pfam" id="PF00628">
    <property type="entry name" value="PHD"/>
    <property type="match status" value="1"/>
</dbReference>
<feature type="region of interest" description="Disordered" evidence="9">
    <location>
        <begin position="163"/>
        <end position="207"/>
    </location>
</feature>
<feature type="compositionally biased region" description="Basic residues" evidence="9">
    <location>
        <begin position="877"/>
        <end position="887"/>
    </location>
</feature>
<feature type="compositionally biased region" description="Pro residues" evidence="9">
    <location>
        <begin position="1349"/>
        <end position="1359"/>
    </location>
</feature>
<dbReference type="SMART" id="SM00576">
    <property type="entry name" value="BTP"/>
    <property type="match status" value="1"/>
</dbReference>
<dbReference type="EMBL" id="JAIWYP010000005">
    <property type="protein sequence ID" value="KAH3820713.1"/>
    <property type="molecule type" value="Genomic_DNA"/>
</dbReference>
<feature type="compositionally biased region" description="Low complexity" evidence="9">
    <location>
        <begin position="1207"/>
        <end position="1236"/>
    </location>
</feature>